<dbReference type="AlphaFoldDB" id="A0A4U0P3S5"/>
<evidence type="ECO:0000256" key="1">
    <source>
        <dbReference type="ARBA" id="ARBA00022679"/>
    </source>
</evidence>
<gene>
    <name evidence="6" type="ORF">FAZ15_05760</name>
</gene>
<dbReference type="RefSeq" id="WP_136900361.1">
    <property type="nucleotide sequence ID" value="NZ_SUME01000002.1"/>
</dbReference>
<dbReference type="InterPro" id="IPR045540">
    <property type="entry name" value="YegS/DAGK_C"/>
</dbReference>
<dbReference type="InterPro" id="IPR016064">
    <property type="entry name" value="NAD/diacylglycerol_kinase_sf"/>
</dbReference>
<dbReference type="InterPro" id="IPR017438">
    <property type="entry name" value="ATP-NAD_kinase_N"/>
</dbReference>
<dbReference type="PROSITE" id="PS50146">
    <property type="entry name" value="DAGK"/>
    <property type="match status" value="1"/>
</dbReference>
<name>A0A4U0P3S5_9SPHI</name>
<dbReference type="GO" id="GO:0005524">
    <property type="term" value="F:ATP binding"/>
    <property type="evidence" value="ECO:0007669"/>
    <property type="project" value="UniProtKB-KW"/>
</dbReference>
<accession>A0A4U0P3S5</accession>
<keyword evidence="2" id="KW-0547">Nucleotide-binding</keyword>
<evidence type="ECO:0000313" key="7">
    <source>
        <dbReference type="Proteomes" id="UP000306808"/>
    </source>
</evidence>
<dbReference type="GO" id="GO:0016301">
    <property type="term" value="F:kinase activity"/>
    <property type="evidence" value="ECO:0007669"/>
    <property type="project" value="UniProtKB-KW"/>
</dbReference>
<evidence type="ECO:0000256" key="4">
    <source>
        <dbReference type="ARBA" id="ARBA00022840"/>
    </source>
</evidence>
<keyword evidence="4" id="KW-0067">ATP-binding</keyword>
<sequence>MQQAILLHNPGAGEEDHLKSDLVKSIEAAGFGCVYFSVKKEDNWKKQLDQADLAVVAGGDGTVRRVVKELVKRNALDKKIPIALLPMGTANNLCKTLGINRGLDSKHHIENWKKAKLQKFDIGVIKNADTTDFFLEGAGYGVFPKLIKKMETIDMSHVKTARDELQLALEVLHDIILSAKATRYWIKADDSVYQGKSLLLEVMNIQSIGPNLILSPDAKTDDGVFDVVIVNEEQREDFARYIKELITNEKATFDWKTFKAKTLSIDSESKHMHVDDELVLPLKNPLALEVRENVLEFLI</sequence>
<organism evidence="6 7">
    <name type="scientific">Sphingobacterium olei</name>
    <dbReference type="NCBI Taxonomy" id="2571155"/>
    <lineage>
        <taxon>Bacteria</taxon>
        <taxon>Pseudomonadati</taxon>
        <taxon>Bacteroidota</taxon>
        <taxon>Sphingobacteriia</taxon>
        <taxon>Sphingobacteriales</taxon>
        <taxon>Sphingobacteriaceae</taxon>
        <taxon>Sphingobacterium</taxon>
    </lineage>
</organism>
<evidence type="ECO:0000259" key="5">
    <source>
        <dbReference type="PROSITE" id="PS50146"/>
    </source>
</evidence>
<keyword evidence="1" id="KW-0808">Transferase</keyword>
<dbReference type="InterPro" id="IPR050187">
    <property type="entry name" value="Lipid_Phosphate_FormReg"/>
</dbReference>
<comment type="caution">
    <text evidence="6">The sequence shown here is derived from an EMBL/GenBank/DDBJ whole genome shotgun (WGS) entry which is preliminary data.</text>
</comment>
<dbReference type="EMBL" id="SUME01000002">
    <property type="protein sequence ID" value="TJZ62016.1"/>
    <property type="molecule type" value="Genomic_DNA"/>
</dbReference>
<dbReference type="SUPFAM" id="SSF111331">
    <property type="entry name" value="NAD kinase/diacylglycerol kinase-like"/>
    <property type="match status" value="1"/>
</dbReference>
<dbReference type="PANTHER" id="PTHR12358">
    <property type="entry name" value="SPHINGOSINE KINASE"/>
    <property type="match status" value="1"/>
</dbReference>
<dbReference type="Gene3D" id="2.60.200.40">
    <property type="match status" value="1"/>
</dbReference>
<protein>
    <submittedName>
        <fullName evidence="6">Diacylglycerol kinase</fullName>
    </submittedName>
</protein>
<dbReference type="Gene3D" id="3.40.50.10330">
    <property type="entry name" value="Probable inorganic polyphosphate/atp-NAD kinase, domain 1"/>
    <property type="match status" value="1"/>
</dbReference>
<dbReference type="SMART" id="SM00046">
    <property type="entry name" value="DAGKc"/>
    <property type="match status" value="1"/>
</dbReference>
<evidence type="ECO:0000313" key="6">
    <source>
        <dbReference type="EMBL" id="TJZ62016.1"/>
    </source>
</evidence>
<keyword evidence="7" id="KW-1185">Reference proteome</keyword>
<reference evidence="6 7" key="1">
    <citation type="submission" date="2019-04" db="EMBL/GenBank/DDBJ databases">
        <title>Sphingobacterium olei sp. nov., isolated from oil-contaminated soil.</title>
        <authorList>
            <person name="Liu B."/>
        </authorList>
    </citation>
    <scope>NUCLEOTIDE SEQUENCE [LARGE SCALE GENOMIC DNA]</scope>
    <source>
        <strain evidence="6 7">HAL-9</strain>
    </source>
</reference>
<feature type="domain" description="DAGKc" evidence="5">
    <location>
        <begin position="1"/>
        <end position="129"/>
    </location>
</feature>
<evidence type="ECO:0000256" key="2">
    <source>
        <dbReference type="ARBA" id="ARBA00022741"/>
    </source>
</evidence>
<dbReference type="Pfam" id="PF00781">
    <property type="entry name" value="DAGK_cat"/>
    <property type="match status" value="1"/>
</dbReference>
<keyword evidence="3 6" id="KW-0418">Kinase</keyword>
<evidence type="ECO:0000256" key="3">
    <source>
        <dbReference type="ARBA" id="ARBA00022777"/>
    </source>
</evidence>
<dbReference type="InterPro" id="IPR001206">
    <property type="entry name" value="Diacylglycerol_kinase_cat_dom"/>
</dbReference>
<proteinExistence type="predicted"/>
<dbReference type="OrthoDB" id="142078at2"/>
<dbReference type="Pfam" id="PF19279">
    <property type="entry name" value="YegS_C"/>
    <property type="match status" value="1"/>
</dbReference>
<dbReference type="Proteomes" id="UP000306808">
    <property type="component" value="Unassembled WGS sequence"/>
</dbReference>
<dbReference type="PANTHER" id="PTHR12358:SF54">
    <property type="entry name" value="SPHINGOSINE KINASE RELATED PROTEIN"/>
    <property type="match status" value="1"/>
</dbReference>